<name>A0ABQ5C0N4_9ASTR</name>
<organism evidence="1 2">
    <name type="scientific">Tanacetum coccineum</name>
    <dbReference type="NCBI Taxonomy" id="301880"/>
    <lineage>
        <taxon>Eukaryota</taxon>
        <taxon>Viridiplantae</taxon>
        <taxon>Streptophyta</taxon>
        <taxon>Embryophyta</taxon>
        <taxon>Tracheophyta</taxon>
        <taxon>Spermatophyta</taxon>
        <taxon>Magnoliopsida</taxon>
        <taxon>eudicotyledons</taxon>
        <taxon>Gunneridae</taxon>
        <taxon>Pentapetalae</taxon>
        <taxon>asterids</taxon>
        <taxon>campanulids</taxon>
        <taxon>Asterales</taxon>
        <taxon>Asteraceae</taxon>
        <taxon>Asteroideae</taxon>
        <taxon>Anthemideae</taxon>
        <taxon>Anthemidinae</taxon>
        <taxon>Tanacetum</taxon>
    </lineage>
</organism>
<gene>
    <name evidence="1" type="ORF">Tco_0890647</name>
</gene>
<accession>A0ABQ5C0N4</accession>
<evidence type="ECO:0000313" key="2">
    <source>
        <dbReference type="Proteomes" id="UP001151760"/>
    </source>
</evidence>
<proteinExistence type="predicted"/>
<evidence type="ECO:0000313" key="1">
    <source>
        <dbReference type="EMBL" id="GJT20710.1"/>
    </source>
</evidence>
<dbReference type="Proteomes" id="UP001151760">
    <property type="component" value="Unassembled WGS sequence"/>
</dbReference>
<dbReference type="EMBL" id="BQNB010013827">
    <property type="protein sequence ID" value="GJT20710.1"/>
    <property type="molecule type" value="Genomic_DNA"/>
</dbReference>
<sequence>MAVKGLFYECSPSMKKKEEGQCLLVGGVFGLEAKDSRDEVGEGFGGSVWLQVLWILFGALMEDESLEVMVDGDSLFLHAVIFDHEPLSLSLLFLAIL</sequence>
<protein>
    <submittedName>
        <fullName evidence="1">Uncharacterized protein</fullName>
    </submittedName>
</protein>
<keyword evidence="2" id="KW-1185">Reference proteome</keyword>
<reference evidence="1" key="2">
    <citation type="submission" date="2022-01" db="EMBL/GenBank/DDBJ databases">
        <authorList>
            <person name="Yamashiro T."/>
            <person name="Shiraishi A."/>
            <person name="Satake H."/>
            <person name="Nakayama K."/>
        </authorList>
    </citation>
    <scope>NUCLEOTIDE SEQUENCE</scope>
</reference>
<comment type="caution">
    <text evidence="1">The sequence shown here is derived from an EMBL/GenBank/DDBJ whole genome shotgun (WGS) entry which is preliminary data.</text>
</comment>
<reference evidence="1" key="1">
    <citation type="journal article" date="2022" name="Int. J. Mol. Sci.">
        <title>Draft Genome of Tanacetum Coccineum: Genomic Comparison of Closely Related Tanacetum-Family Plants.</title>
        <authorList>
            <person name="Yamashiro T."/>
            <person name="Shiraishi A."/>
            <person name="Nakayama K."/>
            <person name="Satake H."/>
        </authorList>
    </citation>
    <scope>NUCLEOTIDE SEQUENCE</scope>
</reference>